<proteinExistence type="predicted"/>
<sequence>MRTSNNYFVFLTVSMASALGKMKSNTQLKSPQNKWLLDKLSRVIENLATPFKPETSCDEGLAKIILALSNFSSVDYRNQGEHSAAIIPLPDLASPKQQPEILKKSPRVKFNFAGHGKKAQTFSNAKGRKLDESIARLRKANKELKKKLNKARQELNLGPKDYFANASNEVFESEGEGFFHEPEVSCRDGMQHLLIDNSNIPDPGPTKTSNEKKVFKCDVCPMEFTAKGTLEKHKMKHAHPLKWIECQYCEHKTVYAGNMIRHLRIHGSAGEKQQFKCDVCSKNFSRKDHLKFHKLGHMTPQACPFCDKYETPYPIRLTHHIRMTHNK</sequence>
<dbReference type="PROSITE" id="PS50157">
    <property type="entry name" value="ZINC_FINGER_C2H2_2"/>
    <property type="match status" value="2"/>
</dbReference>
<dbReference type="SUPFAM" id="SSF57667">
    <property type="entry name" value="beta-beta-alpha zinc fingers"/>
    <property type="match status" value="2"/>
</dbReference>
<dbReference type="GO" id="GO:0008270">
    <property type="term" value="F:zinc ion binding"/>
    <property type="evidence" value="ECO:0007669"/>
    <property type="project" value="UniProtKB-KW"/>
</dbReference>
<organism evidence="8 9">
    <name type="scientific">Daphnia pulex</name>
    <name type="common">Water flea</name>
    <dbReference type="NCBI Taxonomy" id="6669"/>
    <lineage>
        <taxon>Eukaryota</taxon>
        <taxon>Metazoa</taxon>
        <taxon>Ecdysozoa</taxon>
        <taxon>Arthropoda</taxon>
        <taxon>Crustacea</taxon>
        <taxon>Branchiopoda</taxon>
        <taxon>Diplostraca</taxon>
        <taxon>Cladocera</taxon>
        <taxon>Anomopoda</taxon>
        <taxon>Daphniidae</taxon>
        <taxon>Daphnia</taxon>
    </lineage>
</organism>
<dbReference type="InterPro" id="IPR036236">
    <property type="entry name" value="Znf_C2H2_sf"/>
</dbReference>
<dbReference type="SMART" id="SM00355">
    <property type="entry name" value="ZnF_C2H2"/>
    <property type="match status" value="4"/>
</dbReference>
<feature type="domain" description="C2H2-type" evidence="7">
    <location>
        <begin position="275"/>
        <end position="302"/>
    </location>
</feature>
<dbReference type="Proteomes" id="UP000000305">
    <property type="component" value="Unassembled WGS sequence"/>
</dbReference>
<dbReference type="Pfam" id="PF00096">
    <property type="entry name" value="zf-C2H2"/>
    <property type="match status" value="1"/>
</dbReference>
<evidence type="ECO:0000256" key="5">
    <source>
        <dbReference type="PROSITE-ProRule" id="PRU00042"/>
    </source>
</evidence>
<dbReference type="PROSITE" id="PS00028">
    <property type="entry name" value="ZINC_FINGER_C2H2_1"/>
    <property type="match status" value="1"/>
</dbReference>
<keyword evidence="1" id="KW-0479">Metal-binding</keyword>
<feature type="coiled-coil region" evidence="6">
    <location>
        <begin position="127"/>
        <end position="157"/>
    </location>
</feature>
<dbReference type="InParanoid" id="E9HIT9"/>
<name>E9HIT9_DAPPU</name>
<evidence type="ECO:0000256" key="4">
    <source>
        <dbReference type="ARBA" id="ARBA00022833"/>
    </source>
</evidence>
<gene>
    <name evidence="8" type="ORF">DAPPUDRAFT_330195</name>
</gene>
<dbReference type="HOGENOM" id="CLU_850627_0_0_1"/>
<evidence type="ECO:0000313" key="9">
    <source>
        <dbReference type="Proteomes" id="UP000000305"/>
    </source>
</evidence>
<keyword evidence="9" id="KW-1185">Reference proteome</keyword>
<dbReference type="eggNOG" id="KOG2461">
    <property type="taxonomic scope" value="Eukaryota"/>
</dbReference>
<dbReference type="PANTHER" id="PTHR24409">
    <property type="entry name" value="ZINC FINGER PROTEIN 142"/>
    <property type="match status" value="1"/>
</dbReference>
<dbReference type="OrthoDB" id="6359793at2759"/>
<dbReference type="PhylomeDB" id="E9HIT9"/>
<evidence type="ECO:0000256" key="1">
    <source>
        <dbReference type="ARBA" id="ARBA00022723"/>
    </source>
</evidence>
<evidence type="ECO:0000256" key="6">
    <source>
        <dbReference type="SAM" id="Coils"/>
    </source>
</evidence>
<evidence type="ECO:0000313" key="8">
    <source>
        <dbReference type="EMBL" id="EFX68334.1"/>
    </source>
</evidence>
<dbReference type="InterPro" id="IPR013087">
    <property type="entry name" value="Znf_C2H2_type"/>
</dbReference>
<evidence type="ECO:0000256" key="2">
    <source>
        <dbReference type="ARBA" id="ARBA00022737"/>
    </source>
</evidence>
<dbReference type="EMBL" id="GL732657">
    <property type="protein sequence ID" value="EFX68334.1"/>
    <property type="molecule type" value="Genomic_DNA"/>
</dbReference>
<protein>
    <recommendedName>
        <fullName evidence="7">C2H2-type domain-containing protein</fullName>
    </recommendedName>
</protein>
<accession>E9HIT9</accession>
<evidence type="ECO:0000256" key="3">
    <source>
        <dbReference type="ARBA" id="ARBA00022771"/>
    </source>
</evidence>
<evidence type="ECO:0000259" key="7">
    <source>
        <dbReference type="PROSITE" id="PS50157"/>
    </source>
</evidence>
<dbReference type="KEGG" id="dpx:DAPPUDRAFT_330195"/>
<dbReference type="STRING" id="6669.E9HIT9"/>
<dbReference type="PANTHER" id="PTHR24409:SF295">
    <property type="entry name" value="AZ2-RELATED"/>
    <property type="match status" value="1"/>
</dbReference>
<dbReference type="Gene3D" id="3.30.160.60">
    <property type="entry name" value="Classic Zinc Finger"/>
    <property type="match status" value="2"/>
</dbReference>
<keyword evidence="4" id="KW-0862">Zinc</keyword>
<reference evidence="8 9" key="1">
    <citation type="journal article" date="2011" name="Science">
        <title>The ecoresponsive genome of Daphnia pulex.</title>
        <authorList>
            <person name="Colbourne J.K."/>
            <person name="Pfrender M.E."/>
            <person name="Gilbert D."/>
            <person name="Thomas W.K."/>
            <person name="Tucker A."/>
            <person name="Oakley T.H."/>
            <person name="Tokishita S."/>
            <person name="Aerts A."/>
            <person name="Arnold G.J."/>
            <person name="Basu M.K."/>
            <person name="Bauer D.J."/>
            <person name="Caceres C.E."/>
            <person name="Carmel L."/>
            <person name="Casola C."/>
            <person name="Choi J.H."/>
            <person name="Detter J.C."/>
            <person name="Dong Q."/>
            <person name="Dusheyko S."/>
            <person name="Eads B.D."/>
            <person name="Frohlich T."/>
            <person name="Geiler-Samerotte K.A."/>
            <person name="Gerlach D."/>
            <person name="Hatcher P."/>
            <person name="Jogdeo S."/>
            <person name="Krijgsveld J."/>
            <person name="Kriventseva E.V."/>
            <person name="Kultz D."/>
            <person name="Laforsch C."/>
            <person name="Lindquist E."/>
            <person name="Lopez J."/>
            <person name="Manak J.R."/>
            <person name="Muller J."/>
            <person name="Pangilinan J."/>
            <person name="Patwardhan R.P."/>
            <person name="Pitluck S."/>
            <person name="Pritham E.J."/>
            <person name="Rechtsteiner A."/>
            <person name="Rho M."/>
            <person name="Rogozin I.B."/>
            <person name="Sakarya O."/>
            <person name="Salamov A."/>
            <person name="Schaack S."/>
            <person name="Shapiro H."/>
            <person name="Shiga Y."/>
            <person name="Skalitzky C."/>
            <person name="Smith Z."/>
            <person name="Souvorov A."/>
            <person name="Sung W."/>
            <person name="Tang Z."/>
            <person name="Tsuchiya D."/>
            <person name="Tu H."/>
            <person name="Vos H."/>
            <person name="Wang M."/>
            <person name="Wolf Y.I."/>
            <person name="Yamagata H."/>
            <person name="Yamada T."/>
            <person name="Ye Y."/>
            <person name="Shaw J.R."/>
            <person name="Andrews J."/>
            <person name="Crease T.J."/>
            <person name="Tang H."/>
            <person name="Lucas S.M."/>
            <person name="Robertson H.M."/>
            <person name="Bork P."/>
            <person name="Koonin E.V."/>
            <person name="Zdobnov E.M."/>
            <person name="Grigoriev I.V."/>
            <person name="Lynch M."/>
            <person name="Boore J.L."/>
        </authorList>
    </citation>
    <scope>NUCLEOTIDE SEQUENCE [LARGE SCALE GENOMIC DNA]</scope>
</reference>
<dbReference type="AlphaFoldDB" id="E9HIT9"/>
<keyword evidence="2" id="KW-0677">Repeat</keyword>
<keyword evidence="6" id="KW-0175">Coiled coil</keyword>
<feature type="domain" description="C2H2-type" evidence="7">
    <location>
        <begin position="215"/>
        <end position="238"/>
    </location>
</feature>
<keyword evidence="3 5" id="KW-0863">Zinc-finger</keyword>